<dbReference type="PANTHER" id="PTHR11388:SF142">
    <property type="entry name" value="SOLUTE CARRIER ORGANIC ANION TRANSPORTER FAMILY MEMBER 5A1"/>
    <property type="match status" value="1"/>
</dbReference>
<comment type="caution">
    <text evidence="8">Lacks conserved residue(s) required for the propagation of feature annotation.</text>
</comment>
<feature type="transmembrane region" description="Helical" evidence="8">
    <location>
        <begin position="236"/>
        <end position="257"/>
    </location>
</feature>
<feature type="transmembrane region" description="Helical" evidence="8">
    <location>
        <begin position="485"/>
        <end position="507"/>
    </location>
</feature>
<feature type="compositionally biased region" description="Basic and acidic residues" evidence="9">
    <location>
        <begin position="131"/>
        <end position="141"/>
    </location>
</feature>
<dbReference type="GO" id="GO:0015347">
    <property type="term" value="F:sodium-independent organic anion transmembrane transporter activity"/>
    <property type="evidence" value="ECO:0000318"/>
    <property type="project" value="GO_Central"/>
</dbReference>
<feature type="transmembrane region" description="Helical" evidence="8">
    <location>
        <begin position="269"/>
        <end position="291"/>
    </location>
</feature>
<dbReference type="RefSeq" id="XP_030838533.1">
    <property type="nucleotide sequence ID" value="XM_030982673.1"/>
</dbReference>
<evidence type="ECO:0000256" key="8">
    <source>
        <dbReference type="RuleBase" id="RU362056"/>
    </source>
</evidence>
<keyword evidence="7" id="KW-1015">Disulfide bond</keyword>
<organism evidence="11 12">
    <name type="scientific">Strongylocentrotus purpuratus</name>
    <name type="common">Purple sea urchin</name>
    <dbReference type="NCBI Taxonomy" id="7668"/>
    <lineage>
        <taxon>Eukaryota</taxon>
        <taxon>Metazoa</taxon>
        <taxon>Echinodermata</taxon>
        <taxon>Eleutherozoa</taxon>
        <taxon>Echinozoa</taxon>
        <taxon>Echinoidea</taxon>
        <taxon>Euechinoidea</taxon>
        <taxon>Echinacea</taxon>
        <taxon>Camarodonta</taxon>
        <taxon>Echinidea</taxon>
        <taxon>Strongylocentrotidae</taxon>
        <taxon>Strongylocentrotus</taxon>
    </lineage>
</organism>
<dbReference type="EnsemblMetazoa" id="XM_030982673">
    <property type="protein sequence ID" value="XP_030838533"/>
    <property type="gene ID" value="LOC752367"/>
</dbReference>
<dbReference type="InterPro" id="IPR004156">
    <property type="entry name" value="OATP"/>
</dbReference>
<evidence type="ECO:0000256" key="2">
    <source>
        <dbReference type="ARBA" id="ARBA00009657"/>
    </source>
</evidence>
<reference evidence="12" key="1">
    <citation type="submission" date="2015-02" db="EMBL/GenBank/DDBJ databases">
        <title>Genome sequencing for Strongylocentrotus purpuratus.</title>
        <authorList>
            <person name="Murali S."/>
            <person name="Liu Y."/>
            <person name="Vee V."/>
            <person name="English A."/>
            <person name="Wang M."/>
            <person name="Skinner E."/>
            <person name="Han Y."/>
            <person name="Muzny D.M."/>
            <person name="Worley K.C."/>
            <person name="Gibbs R.A."/>
        </authorList>
    </citation>
    <scope>NUCLEOTIDE SEQUENCE</scope>
</reference>
<feature type="transmembrane region" description="Helical" evidence="8">
    <location>
        <begin position="41"/>
        <end position="66"/>
    </location>
</feature>
<dbReference type="Proteomes" id="UP000007110">
    <property type="component" value="Unassembled WGS sequence"/>
</dbReference>
<comment type="similarity">
    <text evidence="2 8">Belongs to the organo anion transporter (TC 2.A.60) family.</text>
</comment>
<feature type="transmembrane region" description="Helical" evidence="8">
    <location>
        <begin position="198"/>
        <end position="221"/>
    </location>
</feature>
<keyword evidence="6 8" id="KW-0472">Membrane</keyword>
<dbReference type="InParanoid" id="A0A7M7NLY4"/>
<reference evidence="11" key="2">
    <citation type="submission" date="2021-01" db="UniProtKB">
        <authorList>
            <consortium name="EnsemblMetazoa"/>
        </authorList>
    </citation>
    <scope>IDENTIFICATION</scope>
</reference>
<dbReference type="PROSITE" id="PS51465">
    <property type="entry name" value="KAZAL_2"/>
    <property type="match status" value="1"/>
</dbReference>
<keyword evidence="5 8" id="KW-1133">Transmembrane helix</keyword>
<protein>
    <recommendedName>
        <fullName evidence="8">Solute carrier organic anion transporter family member</fullName>
    </recommendedName>
</protein>
<evidence type="ECO:0000256" key="4">
    <source>
        <dbReference type="ARBA" id="ARBA00022692"/>
    </source>
</evidence>
<sequence>MVVSLGSFVAFGLSAFSLTFHTDFYKIDVDELGYDDKDPRWIGAWWLGYLVYAGIFILLGIPYFFFPKEWPTQLSTEDDEIELELRPKIKDDINTNRHDQECQTALTGDADGVGVVVKIGVDGSNVQMNDSTDKQNGHPEVVEGSNSYKRLDIESDDPSKPTADEKEDGDQGNNQPSLCSFAIITGYLSAVRRLLTNFTFMAIVMGSTTASANTSGFYIFIGRYLQTAYDITPADVSIILSAVTTPTSLFGVMLSGVIINRMNLKIKGLINLAVICKTIAIVFIAGNFAIFCSRALIAGVTAPYFTGEISLEPAPSCIASCGCEKGVYTPVCGSDGLTYITPCHAGCTGITENDEGETVYTNCTCVSSSSTDSPLCEGLSTAVKNQCPRACRVKIITFICLYCVYSTVQSLMGNAVIIAKLRVVDNRDKALSLALASFFTKVLAFIPAPIYYGLAIQSTCAMFQESCGETGNCLIYDTDRFSKNFWGLFLGLGLTTVFCYAVSSISLRRDAKGKYLPLQLRIFQKRSKKEITNN</sequence>
<dbReference type="GeneID" id="752367"/>
<feature type="transmembrane region" description="Helical" evidence="8">
    <location>
        <begin position="395"/>
        <end position="418"/>
    </location>
</feature>
<feature type="transmembrane region" description="Helical" evidence="8">
    <location>
        <begin position="430"/>
        <end position="452"/>
    </location>
</feature>
<dbReference type="InterPro" id="IPR002350">
    <property type="entry name" value="Kazal_dom"/>
</dbReference>
<dbReference type="InterPro" id="IPR036259">
    <property type="entry name" value="MFS_trans_sf"/>
</dbReference>
<evidence type="ECO:0000256" key="7">
    <source>
        <dbReference type="ARBA" id="ARBA00023157"/>
    </source>
</evidence>
<dbReference type="GO" id="GO:0043252">
    <property type="term" value="P:sodium-independent organic anion transport"/>
    <property type="evidence" value="ECO:0000318"/>
    <property type="project" value="GO_Central"/>
</dbReference>
<evidence type="ECO:0000259" key="10">
    <source>
        <dbReference type="PROSITE" id="PS51465"/>
    </source>
</evidence>
<dbReference type="GO" id="GO:0016323">
    <property type="term" value="C:basolateral plasma membrane"/>
    <property type="evidence" value="ECO:0000318"/>
    <property type="project" value="GO_Central"/>
</dbReference>
<dbReference type="Pfam" id="PF07648">
    <property type="entry name" value="Kazal_2"/>
    <property type="match status" value="1"/>
</dbReference>
<evidence type="ECO:0000256" key="5">
    <source>
        <dbReference type="ARBA" id="ARBA00022989"/>
    </source>
</evidence>
<feature type="region of interest" description="Disordered" evidence="9">
    <location>
        <begin position="124"/>
        <end position="174"/>
    </location>
</feature>
<dbReference type="NCBIfam" id="TIGR00805">
    <property type="entry name" value="oat"/>
    <property type="match status" value="1"/>
</dbReference>
<dbReference type="OrthoDB" id="5062115at2759"/>
<evidence type="ECO:0000256" key="3">
    <source>
        <dbReference type="ARBA" id="ARBA00022475"/>
    </source>
</evidence>
<evidence type="ECO:0000256" key="1">
    <source>
        <dbReference type="ARBA" id="ARBA00004651"/>
    </source>
</evidence>
<proteinExistence type="inferred from homology"/>
<feature type="compositionally biased region" description="Basic and acidic residues" evidence="9">
    <location>
        <begin position="149"/>
        <end position="164"/>
    </location>
</feature>
<dbReference type="SUPFAM" id="SSF103473">
    <property type="entry name" value="MFS general substrate transporter"/>
    <property type="match status" value="1"/>
</dbReference>
<dbReference type="KEGG" id="spu:752367"/>
<dbReference type="GO" id="GO:0006811">
    <property type="term" value="P:monoatomic ion transport"/>
    <property type="evidence" value="ECO:0007669"/>
    <property type="project" value="UniProtKB-KW"/>
</dbReference>
<keyword evidence="4 8" id="KW-0812">Transmembrane</keyword>
<keyword evidence="3" id="KW-1003">Cell membrane</keyword>
<dbReference type="PANTHER" id="PTHR11388">
    <property type="entry name" value="ORGANIC ANION TRANSPORTER"/>
    <property type="match status" value="1"/>
</dbReference>
<dbReference type="Pfam" id="PF03137">
    <property type="entry name" value="OATP"/>
    <property type="match status" value="2"/>
</dbReference>
<keyword evidence="8" id="KW-0406">Ion transport</keyword>
<dbReference type="Gene3D" id="3.30.60.30">
    <property type="match status" value="1"/>
</dbReference>
<evidence type="ECO:0000256" key="9">
    <source>
        <dbReference type="SAM" id="MobiDB-lite"/>
    </source>
</evidence>
<evidence type="ECO:0000256" key="6">
    <source>
        <dbReference type="ARBA" id="ARBA00023136"/>
    </source>
</evidence>
<dbReference type="AlphaFoldDB" id="A0A7M7NLY4"/>
<evidence type="ECO:0000313" key="11">
    <source>
        <dbReference type="EnsemblMetazoa" id="XP_030838533"/>
    </source>
</evidence>
<accession>A0A7M7NLY4</accession>
<keyword evidence="12" id="KW-1185">Reference proteome</keyword>
<name>A0A7M7NLY4_STRPU</name>
<keyword evidence="8" id="KW-0813">Transport</keyword>
<dbReference type="OMA" id="AVICKTI"/>
<feature type="domain" description="Kazal-like" evidence="10">
    <location>
        <begin position="311"/>
        <end position="367"/>
    </location>
</feature>
<dbReference type="InterPro" id="IPR036058">
    <property type="entry name" value="Kazal_dom_sf"/>
</dbReference>
<evidence type="ECO:0000313" key="12">
    <source>
        <dbReference type="Proteomes" id="UP000007110"/>
    </source>
</evidence>
<comment type="subcellular location">
    <subcellularLocation>
        <location evidence="1 8">Cell membrane</location>
        <topology evidence="1 8">Multi-pass membrane protein</topology>
    </subcellularLocation>
</comment>
<dbReference type="SUPFAM" id="SSF100895">
    <property type="entry name" value="Kazal-type serine protease inhibitors"/>
    <property type="match status" value="1"/>
</dbReference>